<dbReference type="SUPFAM" id="SSF54928">
    <property type="entry name" value="RNA-binding domain, RBD"/>
    <property type="match status" value="1"/>
</dbReference>
<feature type="domain" description="NTF2" evidence="5">
    <location>
        <begin position="13"/>
        <end position="127"/>
    </location>
</feature>
<dbReference type="InterPro" id="IPR012677">
    <property type="entry name" value="Nucleotide-bd_a/b_plait_sf"/>
</dbReference>
<dbReference type="InterPro" id="IPR018222">
    <property type="entry name" value="Nuclear_transport_factor_2_euk"/>
</dbReference>
<dbReference type="SUPFAM" id="SSF54427">
    <property type="entry name" value="NTF2-like"/>
    <property type="match status" value="1"/>
</dbReference>
<evidence type="ECO:0000259" key="5">
    <source>
        <dbReference type="PROSITE" id="PS50177"/>
    </source>
</evidence>
<dbReference type="GO" id="GO:0005829">
    <property type="term" value="C:cytosol"/>
    <property type="evidence" value="ECO:0007669"/>
    <property type="project" value="TreeGrafter"/>
</dbReference>
<evidence type="ECO:0000256" key="1">
    <source>
        <dbReference type="ARBA" id="ARBA00022884"/>
    </source>
</evidence>
<dbReference type="AlphaFoldDB" id="A0A3P6CV74"/>
<reference evidence="6" key="1">
    <citation type="submission" date="2018-11" db="EMBL/GenBank/DDBJ databases">
        <authorList>
            <consortium name="Genoscope - CEA"/>
            <person name="William W."/>
        </authorList>
    </citation>
    <scope>NUCLEOTIDE SEQUENCE</scope>
</reference>
<feature type="domain" description="RRM" evidence="4">
    <location>
        <begin position="279"/>
        <end position="359"/>
    </location>
</feature>
<feature type="region of interest" description="Disordered" evidence="3">
    <location>
        <begin position="241"/>
        <end position="276"/>
    </location>
</feature>
<dbReference type="PANTHER" id="PTHR10693:SF79">
    <property type="entry name" value="NUCLEAR TRANSPORT FACTOR 2 (NTF2) FAMILY PROTEIN"/>
    <property type="match status" value="1"/>
</dbReference>
<dbReference type="CDD" id="cd00590">
    <property type="entry name" value="RRM_SF"/>
    <property type="match status" value="1"/>
</dbReference>
<dbReference type="InterPro" id="IPR032710">
    <property type="entry name" value="NTF2-like_dom_sf"/>
</dbReference>
<dbReference type="Gene3D" id="3.10.450.50">
    <property type="match status" value="1"/>
</dbReference>
<name>A0A3P6CV74_BRAOL</name>
<dbReference type="Pfam" id="PF02136">
    <property type="entry name" value="NTF2"/>
    <property type="match status" value="1"/>
</dbReference>
<dbReference type="PANTHER" id="PTHR10693">
    <property type="entry name" value="RAS GTPASE-ACTIVATING PROTEIN-BINDING PROTEIN"/>
    <property type="match status" value="1"/>
</dbReference>
<dbReference type="PROSITE" id="PS50102">
    <property type="entry name" value="RRM"/>
    <property type="match status" value="1"/>
</dbReference>
<feature type="compositionally biased region" description="Low complexity" evidence="3">
    <location>
        <begin position="251"/>
        <end position="262"/>
    </location>
</feature>
<dbReference type="InterPro" id="IPR039539">
    <property type="entry name" value="Ras_GTPase_bind_prot"/>
</dbReference>
<evidence type="ECO:0000256" key="3">
    <source>
        <dbReference type="SAM" id="MobiDB-lite"/>
    </source>
</evidence>
<feature type="compositionally biased region" description="Polar residues" evidence="3">
    <location>
        <begin position="424"/>
        <end position="440"/>
    </location>
</feature>
<dbReference type="InterPro" id="IPR035979">
    <property type="entry name" value="RBD_domain_sf"/>
</dbReference>
<feature type="region of interest" description="Disordered" evidence="3">
    <location>
        <begin position="372"/>
        <end position="440"/>
    </location>
</feature>
<evidence type="ECO:0000256" key="2">
    <source>
        <dbReference type="PROSITE-ProRule" id="PRU00176"/>
    </source>
</evidence>
<dbReference type="GO" id="GO:0003729">
    <property type="term" value="F:mRNA binding"/>
    <property type="evidence" value="ECO:0007669"/>
    <property type="project" value="TreeGrafter"/>
</dbReference>
<dbReference type="CDD" id="cd00780">
    <property type="entry name" value="NTF2"/>
    <property type="match status" value="1"/>
</dbReference>
<gene>
    <name evidence="6" type="ORF">BOLC2T08686H</name>
</gene>
<evidence type="ECO:0008006" key="7">
    <source>
        <dbReference type="Google" id="ProtNLM"/>
    </source>
</evidence>
<proteinExistence type="predicted"/>
<feature type="compositionally biased region" description="Basic and acidic residues" evidence="3">
    <location>
        <begin position="263"/>
        <end position="275"/>
    </location>
</feature>
<dbReference type="EMBL" id="LR031874">
    <property type="protein sequence ID" value="VDD22473.1"/>
    <property type="molecule type" value="Genomic_DNA"/>
</dbReference>
<dbReference type="Gene3D" id="3.30.70.330">
    <property type="match status" value="1"/>
</dbReference>
<evidence type="ECO:0000259" key="4">
    <source>
        <dbReference type="PROSITE" id="PS50102"/>
    </source>
</evidence>
<keyword evidence="1 2" id="KW-0694">RNA-binding</keyword>
<organism evidence="6">
    <name type="scientific">Brassica oleracea</name>
    <name type="common">Wild cabbage</name>
    <dbReference type="NCBI Taxonomy" id="3712"/>
    <lineage>
        <taxon>Eukaryota</taxon>
        <taxon>Viridiplantae</taxon>
        <taxon>Streptophyta</taxon>
        <taxon>Embryophyta</taxon>
        <taxon>Tracheophyta</taxon>
        <taxon>Spermatophyta</taxon>
        <taxon>Magnoliopsida</taxon>
        <taxon>eudicotyledons</taxon>
        <taxon>Gunneridae</taxon>
        <taxon>Pentapetalae</taxon>
        <taxon>rosids</taxon>
        <taxon>malvids</taxon>
        <taxon>Brassicales</taxon>
        <taxon>Brassicaceae</taxon>
        <taxon>Brassiceae</taxon>
        <taxon>Brassica</taxon>
    </lineage>
</organism>
<dbReference type="GO" id="GO:1990904">
    <property type="term" value="C:ribonucleoprotein complex"/>
    <property type="evidence" value="ECO:0007669"/>
    <property type="project" value="TreeGrafter"/>
</dbReference>
<dbReference type="Pfam" id="PF00076">
    <property type="entry name" value="RRM_1"/>
    <property type="match status" value="1"/>
</dbReference>
<dbReference type="SMART" id="SM00360">
    <property type="entry name" value="RRM"/>
    <property type="match status" value="1"/>
</dbReference>
<accession>A0A3P6CV74</accession>
<evidence type="ECO:0000313" key="6">
    <source>
        <dbReference type="EMBL" id="VDD22473.1"/>
    </source>
</evidence>
<sequence length="440" mass="47704">MATEEGVHEAHQVSEAFVEQYYHIVGKVTQEAHKLYVDASVVSRPGPDGTMTSLTSLEAIDKHFLSCDSTTFEVLSVDSQSSLEDGIFIMVIGFLTGEDNLKRKFSQMFYLARQNTAYVVVNDIFRYVDEVSSTPTTLPAANYFVVPETEVVEPVHAPAEVKNVAEVNTAVAEDATPLDNGSDKHSVEKAVTAQKPKEIAADTAAPPVDAGKKSFAAMVASMARSSAPFQVKASPVVQKPKYMAPSKPREAAPAPKAPTVAASKRERKNDQRIVDEPGTSIFVSNLPMDAMPPQLYELFKEFGPIKEHGVQVRSSNARGTCFGFVAFEAVTSVQSVLEAAKNNPFKLGDRKLRVKEKQGKLSLALDQPSYLNIEYDGSKPSGGKRTENGSAADGSKTENGSAADAEDDFKPIRSRRNRSEKKGNGQNEKNSVQTTPKPKA</sequence>
<dbReference type="PROSITE" id="PS50177">
    <property type="entry name" value="NTF2_DOMAIN"/>
    <property type="match status" value="1"/>
</dbReference>
<protein>
    <recommendedName>
        <fullName evidence="7">RRM domain-containing protein</fullName>
    </recommendedName>
</protein>
<dbReference type="InterPro" id="IPR002075">
    <property type="entry name" value="NTF2_dom"/>
</dbReference>
<dbReference type="InterPro" id="IPR000504">
    <property type="entry name" value="RRM_dom"/>
</dbReference>